<dbReference type="PANTHER" id="PTHR13812:SF19">
    <property type="entry name" value="KETIMINE REDUCTASE MU-CRYSTALLIN"/>
    <property type="match status" value="1"/>
</dbReference>
<name>A0A849VSF6_9HYPH</name>
<dbReference type="EMBL" id="JABUMX010000001">
    <property type="protein sequence ID" value="NTS31010.1"/>
    <property type="molecule type" value="Genomic_DNA"/>
</dbReference>
<dbReference type="SUPFAM" id="SSF51735">
    <property type="entry name" value="NAD(P)-binding Rossmann-fold domains"/>
    <property type="match status" value="1"/>
</dbReference>
<dbReference type="Proteomes" id="UP000550508">
    <property type="component" value="Unassembled WGS sequence"/>
</dbReference>
<dbReference type="PANTHER" id="PTHR13812">
    <property type="entry name" value="KETIMINE REDUCTASE MU-CRYSTALLIN"/>
    <property type="match status" value="1"/>
</dbReference>
<dbReference type="NCBIfam" id="NF004793">
    <property type="entry name" value="PRK06141.1"/>
    <property type="match status" value="1"/>
</dbReference>
<accession>A0A849VSF6</accession>
<dbReference type="GO" id="GO:0019752">
    <property type="term" value="P:carboxylic acid metabolic process"/>
    <property type="evidence" value="ECO:0007669"/>
    <property type="project" value="UniProtKB-ARBA"/>
</dbReference>
<sequence length="325" mass="34435">MKLISPAEVDRLLNWPDMIDAIEQAFRQGVIQPVRHHHTVERPDGAASTLLLMPAWSDFDALGDSSKGYMGVKIVTVSPDNGAVAKPAVMGVYLLLDGKTGEPKALIDGQRLTIWRTAGASALAARYLAREDASKLVVLGAGALSGFLARAHSAVRPIKEISIWNRNLANAEKVAADLTADGFNAKAVSDKDAAIAEADIITAGTLSTEPLVLGRHLKPGAHVDLIGAFTPTMRESDDECVRRARVFVDTKDGALKEGGDIVQPIKAGVVSKEHVIGDLFDLTRGTMKGRQSAEEVTLFKSVGAALEDLAAGILVFEKANAASQA</sequence>
<dbReference type="GO" id="GO:0016491">
    <property type="term" value="F:oxidoreductase activity"/>
    <property type="evidence" value="ECO:0007669"/>
    <property type="project" value="UniProtKB-ARBA"/>
</dbReference>
<gene>
    <name evidence="2" type="ORF">HQ945_07065</name>
</gene>
<dbReference type="Pfam" id="PF02423">
    <property type="entry name" value="OCD_Mu_crystall"/>
    <property type="match status" value="1"/>
</dbReference>
<dbReference type="Gene3D" id="3.30.1780.10">
    <property type="entry name" value="ornithine cyclodeaminase, domain 1"/>
    <property type="match status" value="1"/>
</dbReference>
<dbReference type="InterPro" id="IPR003462">
    <property type="entry name" value="ODC_Mu_crystall"/>
</dbReference>
<dbReference type="InterPro" id="IPR023401">
    <property type="entry name" value="ODC_N"/>
</dbReference>
<dbReference type="RefSeq" id="WP_174207839.1">
    <property type="nucleotide sequence ID" value="NZ_JABUMX010000001.1"/>
</dbReference>
<dbReference type="GO" id="GO:0005737">
    <property type="term" value="C:cytoplasm"/>
    <property type="evidence" value="ECO:0007669"/>
    <property type="project" value="TreeGrafter"/>
</dbReference>
<dbReference type="AlphaFoldDB" id="A0A849VSF6"/>
<protein>
    <submittedName>
        <fullName evidence="2">Ornithine cyclodeaminase family protein</fullName>
    </submittedName>
</protein>
<evidence type="ECO:0000313" key="2">
    <source>
        <dbReference type="EMBL" id="NTS31010.1"/>
    </source>
</evidence>
<keyword evidence="3" id="KW-1185">Reference proteome</keyword>
<comment type="similarity">
    <text evidence="1">Belongs to the ornithine cyclodeaminase/mu-crystallin family.</text>
</comment>
<reference evidence="2 3" key="1">
    <citation type="submission" date="2020-05" db="EMBL/GenBank/DDBJ databases">
        <authorList>
            <person name="Kim M.K."/>
        </authorList>
    </citation>
    <scope>NUCLEOTIDE SEQUENCE [LARGE SCALE GENOMIC DNA]</scope>
    <source>
        <strain evidence="2 3">BT25</strain>
    </source>
</reference>
<dbReference type="InterPro" id="IPR036291">
    <property type="entry name" value="NAD(P)-bd_dom_sf"/>
</dbReference>
<proteinExistence type="inferred from homology"/>
<dbReference type="FunFam" id="3.40.50.720:FF:000311">
    <property type="entry name" value="Ornithine cyclodeaminase"/>
    <property type="match status" value="1"/>
</dbReference>
<evidence type="ECO:0000256" key="1">
    <source>
        <dbReference type="ARBA" id="ARBA00008903"/>
    </source>
</evidence>
<evidence type="ECO:0000313" key="3">
    <source>
        <dbReference type="Proteomes" id="UP000550508"/>
    </source>
</evidence>
<organism evidence="2 3">
    <name type="scientific">Phyllobacterium pellucidum</name>
    <dbReference type="NCBI Taxonomy" id="2740464"/>
    <lineage>
        <taxon>Bacteria</taxon>
        <taxon>Pseudomonadati</taxon>
        <taxon>Pseudomonadota</taxon>
        <taxon>Alphaproteobacteria</taxon>
        <taxon>Hyphomicrobiales</taxon>
        <taxon>Phyllobacteriaceae</taxon>
        <taxon>Phyllobacterium</taxon>
    </lineage>
</organism>
<dbReference type="Gene3D" id="3.40.50.720">
    <property type="entry name" value="NAD(P)-binding Rossmann-like Domain"/>
    <property type="match status" value="1"/>
</dbReference>
<dbReference type="PIRSF" id="PIRSF001439">
    <property type="entry name" value="CryM"/>
    <property type="match status" value="1"/>
</dbReference>
<comment type="caution">
    <text evidence="2">The sequence shown here is derived from an EMBL/GenBank/DDBJ whole genome shotgun (WGS) entry which is preliminary data.</text>
</comment>